<evidence type="ECO:0000313" key="1">
    <source>
        <dbReference type="EMBL" id="EFB33732.1"/>
    </source>
</evidence>
<dbReference type="Proteomes" id="UP000004477">
    <property type="component" value="Unassembled WGS sequence"/>
</dbReference>
<dbReference type="AlphaFoldDB" id="D1PHT3"/>
<gene>
    <name evidence="1" type="ORF">PREVCOP_06803</name>
</gene>
<dbReference type="PaxDb" id="537011-PREVCOP_06803"/>
<comment type="caution">
    <text evidence="1">The sequence shown here is derived from an EMBL/GenBank/DDBJ whole genome shotgun (WGS) entry which is preliminary data.</text>
</comment>
<proteinExistence type="predicted"/>
<dbReference type="EMBL" id="ACBX02000060">
    <property type="protein sequence ID" value="EFB33732.1"/>
    <property type="molecule type" value="Genomic_DNA"/>
</dbReference>
<keyword evidence="2" id="KW-1185">Reference proteome</keyword>
<dbReference type="GeneID" id="69848424"/>
<protein>
    <submittedName>
        <fullName evidence="1">Uncharacterized protein</fullName>
    </submittedName>
</protein>
<dbReference type="STRING" id="537011.PREVCOP_06803"/>
<evidence type="ECO:0000313" key="2">
    <source>
        <dbReference type="Proteomes" id="UP000004477"/>
    </source>
</evidence>
<dbReference type="OrthoDB" id="1100888at2"/>
<accession>D1PHT3</accession>
<organism evidence="1 2">
    <name type="scientific">Segatella copri DSM 18205</name>
    <dbReference type="NCBI Taxonomy" id="537011"/>
    <lineage>
        <taxon>Bacteria</taxon>
        <taxon>Pseudomonadati</taxon>
        <taxon>Bacteroidota</taxon>
        <taxon>Bacteroidia</taxon>
        <taxon>Bacteroidales</taxon>
        <taxon>Prevotellaceae</taxon>
        <taxon>Segatella</taxon>
    </lineage>
</organism>
<reference evidence="1" key="1">
    <citation type="submission" date="2009-11" db="EMBL/GenBank/DDBJ databases">
        <authorList>
            <person name="Weinstock G."/>
            <person name="Sodergren E."/>
            <person name="Clifton S."/>
            <person name="Fulton L."/>
            <person name="Fulton B."/>
            <person name="Courtney L."/>
            <person name="Fronick C."/>
            <person name="Harrison M."/>
            <person name="Strong C."/>
            <person name="Farmer C."/>
            <person name="Delahaunty K."/>
            <person name="Markovic C."/>
            <person name="Hall O."/>
            <person name="Minx P."/>
            <person name="Tomlinson C."/>
            <person name="Mitreva M."/>
            <person name="Nelson J."/>
            <person name="Hou S."/>
            <person name="Wollam A."/>
            <person name="Pepin K.H."/>
            <person name="Johnson M."/>
            <person name="Bhonagiri V."/>
            <person name="Nash W.E."/>
            <person name="Warren W."/>
            <person name="Chinwalla A."/>
            <person name="Mardis E.R."/>
            <person name="Wilson R.K."/>
        </authorList>
    </citation>
    <scope>NUCLEOTIDE SEQUENCE [LARGE SCALE GENOMIC DNA]</scope>
    <source>
        <strain evidence="1">DSM 18205</strain>
    </source>
</reference>
<sequence length="561" mass="63336">MKYVQLGAFTFLLMPILILLMAGMSWVLKLEIFCYIFPISLVICLGLSLAYSKAKGCIVKLFPCCVILGLTLIALFCYLLKDPAFDSNWYHQPGIYLLSHGWNPIYEHHSMKLVDESSRMWVDHYAKGQETICASIVAFTGNMEMGKLGNFFLPLSSLFFTILALSKVFEDWSKKKVGILAFVIAFPPVIWNQVLSYYIDFNLYSIVLIAFCSMILYREDKVKFLTIFVCLLALAISVKFNMLMWFGLLYLSFIVYFWKQGKRGMVGKIVSYGIGATIVSILTFSFNPYITNTMDHHSPVYPLMGGQANVDIMSIVEPESFDKYNNLEKILVADFSRPTTGSQSQVYQFPYGGYPLKNLTACGSVDAKLGGAGLFWIDALLLALLVFGFARGHKTKRGKGMIALSLAFFATQFLVPGGWFYRYVSYIYLVPILLLMATEGKLLGKNIVRLRKLTYGLLLINCLVAMGATLATTIVANQIEDYYVKCINHSDKSCYSSDLYGFVRKIEPAKRILGLSKPSNTMEQIPLLPTRVRIYIDYSALNRDVKTNFIQELLLKKGVLK</sequence>
<name>D1PHT3_9BACT</name>
<dbReference type="HOGENOM" id="CLU_035112_0_0_10"/>
<dbReference type="RefSeq" id="WP_006849468.1">
    <property type="nucleotide sequence ID" value="NZ_CP085932.1"/>
</dbReference>